<name>A0A2M8RSW0_9PAST</name>
<evidence type="ECO:0000313" key="2">
    <source>
        <dbReference type="Proteomes" id="UP000230282"/>
    </source>
</evidence>
<dbReference type="RefSeq" id="WP_100297622.1">
    <property type="nucleotide sequence ID" value="NZ_PHGZ01000032.1"/>
</dbReference>
<accession>A0A2M8RSW0</accession>
<proteinExistence type="predicted"/>
<comment type="caution">
    <text evidence="1">The sequence shown here is derived from an EMBL/GenBank/DDBJ whole genome shotgun (WGS) entry which is preliminary data.</text>
</comment>
<keyword evidence="2" id="KW-1185">Reference proteome</keyword>
<dbReference type="EMBL" id="PHGZ01000032">
    <property type="protein sequence ID" value="PJG81970.1"/>
    <property type="molecule type" value="Genomic_DNA"/>
</dbReference>
<organism evidence="1 2">
    <name type="scientific">Caviibacterium pharyngocola</name>
    <dbReference type="NCBI Taxonomy" id="28159"/>
    <lineage>
        <taxon>Bacteria</taxon>
        <taxon>Pseudomonadati</taxon>
        <taxon>Pseudomonadota</taxon>
        <taxon>Gammaproteobacteria</taxon>
        <taxon>Pasteurellales</taxon>
        <taxon>Pasteurellaceae</taxon>
        <taxon>Caviibacterium</taxon>
    </lineage>
</organism>
<dbReference type="Proteomes" id="UP000230282">
    <property type="component" value="Unassembled WGS sequence"/>
</dbReference>
<dbReference type="AlphaFoldDB" id="A0A2M8RSW0"/>
<reference evidence="1 2" key="1">
    <citation type="submission" date="2017-11" db="EMBL/GenBank/DDBJ databases">
        <title>Reclassification of Bisgaard taxon 5 as Caviibacterium pharyngocola gen. nov., sp. nov.</title>
        <authorList>
            <person name="Christensen H."/>
        </authorList>
    </citation>
    <scope>NUCLEOTIDE SEQUENCE [LARGE SCALE GENOMIC DNA]</scope>
    <source>
        <strain evidence="1 2">7_3</strain>
    </source>
</reference>
<sequence length="72" mass="8235">MRNLSKETADLRAELIDLLKDVDFIEHCLVNAQAEKWQAIALKNLNSAYRQMQLFSEIAQMKAQQAEQGGEQ</sequence>
<evidence type="ECO:0000313" key="1">
    <source>
        <dbReference type="EMBL" id="PJG81970.1"/>
    </source>
</evidence>
<gene>
    <name evidence="1" type="ORF">CVP04_11355</name>
</gene>
<protein>
    <submittedName>
        <fullName evidence="1">Uncharacterized protein</fullName>
    </submittedName>
</protein>